<keyword evidence="1" id="KW-0472">Membrane</keyword>
<evidence type="ECO:0000313" key="2">
    <source>
        <dbReference type="EMBL" id="KAE8323302.1"/>
    </source>
</evidence>
<keyword evidence="1" id="KW-1133">Transmembrane helix</keyword>
<feature type="transmembrane region" description="Helical" evidence="1">
    <location>
        <begin position="78"/>
        <end position="102"/>
    </location>
</feature>
<keyword evidence="1" id="KW-0812">Transmembrane</keyword>
<keyword evidence="3" id="KW-1185">Reference proteome</keyword>
<evidence type="ECO:0000313" key="3">
    <source>
        <dbReference type="Proteomes" id="UP000325945"/>
    </source>
</evidence>
<sequence>MFSAAGQKRRLSLQVNFVLRTGKWETCKANETSKGECLVGMVRDRLTIIPFFAQQAAIRHMRTDLHTHTHFQLAILPLLFPFYSLYLSPPLLFFSSFLVFLFPFQSSSQSVDFAH</sequence>
<dbReference type="AlphaFoldDB" id="A0A5N6WRP6"/>
<reference evidence="3" key="1">
    <citation type="submission" date="2019-04" db="EMBL/GenBank/DDBJ databases">
        <title>Friends and foes A comparative genomics studyof 23 Aspergillus species from section Flavi.</title>
        <authorList>
            <consortium name="DOE Joint Genome Institute"/>
            <person name="Kjaerbolling I."/>
            <person name="Vesth T."/>
            <person name="Frisvad J.C."/>
            <person name="Nybo J.L."/>
            <person name="Theobald S."/>
            <person name="Kildgaard S."/>
            <person name="Isbrandt T."/>
            <person name="Kuo A."/>
            <person name="Sato A."/>
            <person name="Lyhne E.K."/>
            <person name="Kogle M.E."/>
            <person name="Wiebenga A."/>
            <person name="Kun R.S."/>
            <person name="Lubbers R.J."/>
            <person name="Makela M.R."/>
            <person name="Barry K."/>
            <person name="Chovatia M."/>
            <person name="Clum A."/>
            <person name="Daum C."/>
            <person name="Haridas S."/>
            <person name="He G."/>
            <person name="LaButti K."/>
            <person name="Lipzen A."/>
            <person name="Mondo S."/>
            <person name="Riley R."/>
            <person name="Salamov A."/>
            <person name="Simmons B.A."/>
            <person name="Magnuson J.K."/>
            <person name="Henrissat B."/>
            <person name="Mortensen U.H."/>
            <person name="Larsen T.O."/>
            <person name="Devries R.P."/>
            <person name="Grigoriev I.V."/>
            <person name="Machida M."/>
            <person name="Baker S.E."/>
            <person name="Andersen M.R."/>
        </authorList>
    </citation>
    <scope>NUCLEOTIDE SEQUENCE [LARGE SCALE GENOMIC DNA]</scope>
    <source>
        <strain evidence="3">CBS 130017</strain>
    </source>
</reference>
<accession>A0A5N6WRP6</accession>
<protein>
    <submittedName>
        <fullName evidence="2">Uncharacterized protein</fullName>
    </submittedName>
</protein>
<proteinExistence type="predicted"/>
<evidence type="ECO:0000256" key="1">
    <source>
        <dbReference type="SAM" id="Phobius"/>
    </source>
</evidence>
<organism evidence="2 3">
    <name type="scientific">Aspergillus sergii</name>
    <dbReference type="NCBI Taxonomy" id="1034303"/>
    <lineage>
        <taxon>Eukaryota</taxon>
        <taxon>Fungi</taxon>
        <taxon>Dikarya</taxon>
        <taxon>Ascomycota</taxon>
        <taxon>Pezizomycotina</taxon>
        <taxon>Eurotiomycetes</taxon>
        <taxon>Eurotiomycetidae</taxon>
        <taxon>Eurotiales</taxon>
        <taxon>Aspergillaceae</taxon>
        <taxon>Aspergillus</taxon>
        <taxon>Aspergillus subgen. Circumdati</taxon>
    </lineage>
</organism>
<dbReference type="Proteomes" id="UP000325945">
    <property type="component" value="Unassembled WGS sequence"/>
</dbReference>
<gene>
    <name evidence="2" type="ORF">BDV39DRAFT_182592</name>
</gene>
<dbReference type="EMBL" id="ML741832">
    <property type="protein sequence ID" value="KAE8323302.1"/>
    <property type="molecule type" value="Genomic_DNA"/>
</dbReference>
<name>A0A5N6WRP6_9EURO</name>